<evidence type="ECO:0000313" key="1">
    <source>
        <dbReference type="EMBL" id="MDE1240933.1"/>
    </source>
</evidence>
<gene>
    <name evidence="1" type="ORF">L9W94_02020</name>
</gene>
<reference evidence="1" key="1">
    <citation type="submission" date="2022-02" db="EMBL/GenBank/DDBJ databases">
        <title>Emergence and expansion in Europe of a Vibrio aestuarianus clonal complex pathogenic for oysters.</title>
        <authorList>
            <person name="Mesnil A."/>
            <person name="Travers M.-A."/>
        </authorList>
    </citation>
    <scope>NUCLEOTIDE SEQUENCE</scope>
    <source>
        <strain evidence="1">19_064_11T1</strain>
    </source>
</reference>
<name>A0A7X6S527_9VIBR</name>
<sequence length="74" mass="8645">MYLLKLPSSVYYHRSPVHVSLRERGFPNEVRLSLLTKDHQIALERNIYVSLAVKQSFETALSDDSFNYNDIKET</sequence>
<dbReference type="Proteomes" id="UP001140979">
    <property type="component" value="Unassembled WGS sequence"/>
</dbReference>
<protein>
    <submittedName>
        <fullName evidence="1">Uncharacterized protein</fullName>
    </submittedName>
</protein>
<accession>A0A7X6S527</accession>
<dbReference type="AlphaFoldDB" id="A0A7X6S527"/>
<organism evidence="1 2">
    <name type="scientific">Vibrio aestuarianus</name>
    <dbReference type="NCBI Taxonomy" id="28171"/>
    <lineage>
        <taxon>Bacteria</taxon>
        <taxon>Pseudomonadati</taxon>
        <taxon>Pseudomonadota</taxon>
        <taxon>Gammaproteobacteria</taxon>
        <taxon>Vibrionales</taxon>
        <taxon>Vibrionaceae</taxon>
        <taxon>Vibrio</taxon>
    </lineage>
</organism>
<dbReference type="EMBL" id="JAKNBA010000002">
    <property type="protein sequence ID" value="MDE1240933.1"/>
    <property type="molecule type" value="Genomic_DNA"/>
</dbReference>
<evidence type="ECO:0000313" key="2">
    <source>
        <dbReference type="Proteomes" id="UP001140979"/>
    </source>
</evidence>
<comment type="caution">
    <text evidence="1">The sequence shown here is derived from an EMBL/GenBank/DDBJ whole genome shotgun (WGS) entry which is preliminary data.</text>
</comment>
<proteinExistence type="predicted"/>
<dbReference type="RefSeq" id="WP_053311777.1">
    <property type="nucleotide sequence ID" value="NZ_JAAKZJ010000009.1"/>
</dbReference>